<feature type="domain" description="Maltose/galactoside acetyltransferase" evidence="5">
    <location>
        <begin position="19"/>
        <end position="73"/>
    </location>
</feature>
<comment type="similarity">
    <text evidence="1">Belongs to the transferase hexapeptide repeat family.</text>
</comment>
<dbReference type="AlphaFoldDB" id="A0A1G9LUX8"/>
<dbReference type="GO" id="GO:0005829">
    <property type="term" value="C:cytosol"/>
    <property type="evidence" value="ECO:0007669"/>
    <property type="project" value="TreeGrafter"/>
</dbReference>
<keyword evidence="4" id="KW-0012">Acyltransferase</keyword>
<dbReference type="SUPFAM" id="SSF51161">
    <property type="entry name" value="Trimeric LpxA-like enzymes"/>
    <property type="match status" value="1"/>
</dbReference>
<evidence type="ECO:0000256" key="4">
    <source>
        <dbReference type="ARBA" id="ARBA00023315"/>
    </source>
</evidence>
<dbReference type="Gene3D" id="2.160.10.10">
    <property type="entry name" value="Hexapeptide repeat proteins"/>
    <property type="match status" value="1"/>
</dbReference>
<dbReference type="FunFam" id="2.160.10.10:FF:000025">
    <property type="entry name" value="Hexapeptide-repeat containing-acetyltransferase"/>
    <property type="match status" value="1"/>
</dbReference>
<dbReference type="PANTHER" id="PTHR23416">
    <property type="entry name" value="SIALIC ACID SYNTHASE-RELATED"/>
    <property type="match status" value="1"/>
</dbReference>
<keyword evidence="2 6" id="KW-0808">Transferase</keyword>
<dbReference type="PANTHER" id="PTHR23416:SF23">
    <property type="entry name" value="ACETYLTRANSFERASE C18B11.09C-RELATED"/>
    <property type="match status" value="1"/>
</dbReference>
<sequence>MARDPHPSFPLADDGRSQLQRMRESDWYVADDPELARLTMRAQQLSAQYERLWPDDPAAAHDVLAQLLGSLGQGSEVRPPLRVDYGVHLHLGERVFVNFGLVALDVVDITIGDDTLLGPGVQLLTPVHPLDPEPRRAKLEAADPISIGSNVWIGGNVTVMPGVTIGDNSVVGGGAVVTKDVPANVVVVGNPARVVKEL</sequence>
<dbReference type="EMBL" id="FNGP01000004">
    <property type="protein sequence ID" value="SDL65820.1"/>
    <property type="molecule type" value="Genomic_DNA"/>
</dbReference>
<dbReference type="InterPro" id="IPR051159">
    <property type="entry name" value="Hexapeptide_acetyltransf"/>
</dbReference>
<gene>
    <name evidence="6" type="ORF">SAMN04488242_2349</name>
</gene>
<proteinExistence type="inferred from homology"/>
<evidence type="ECO:0000256" key="1">
    <source>
        <dbReference type="ARBA" id="ARBA00007274"/>
    </source>
</evidence>
<dbReference type="RefSeq" id="WP_093252398.1">
    <property type="nucleotide sequence ID" value="NZ_FNGP01000004.1"/>
</dbReference>
<evidence type="ECO:0000259" key="5">
    <source>
        <dbReference type="SMART" id="SM01266"/>
    </source>
</evidence>
<keyword evidence="3" id="KW-0677">Repeat</keyword>
<dbReference type="InterPro" id="IPR018357">
    <property type="entry name" value="Hexapep_transf_CS"/>
</dbReference>
<dbReference type="SMART" id="SM01266">
    <property type="entry name" value="Mac"/>
    <property type="match status" value="1"/>
</dbReference>
<dbReference type="PROSITE" id="PS00101">
    <property type="entry name" value="HEXAPEP_TRANSFERASES"/>
    <property type="match status" value="1"/>
</dbReference>
<dbReference type="InterPro" id="IPR011004">
    <property type="entry name" value="Trimer_LpxA-like_sf"/>
</dbReference>
<dbReference type="Pfam" id="PF00132">
    <property type="entry name" value="Hexapep"/>
    <property type="match status" value="1"/>
</dbReference>
<organism evidence="6 7">
    <name type="scientific">Tessaracoccus oleiagri</name>
    <dbReference type="NCBI Taxonomy" id="686624"/>
    <lineage>
        <taxon>Bacteria</taxon>
        <taxon>Bacillati</taxon>
        <taxon>Actinomycetota</taxon>
        <taxon>Actinomycetes</taxon>
        <taxon>Propionibacteriales</taxon>
        <taxon>Propionibacteriaceae</taxon>
        <taxon>Tessaracoccus</taxon>
    </lineage>
</organism>
<dbReference type="CDD" id="cd03357">
    <property type="entry name" value="LbH_MAT_GAT"/>
    <property type="match status" value="1"/>
</dbReference>
<evidence type="ECO:0000256" key="3">
    <source>
        <dbReference type="ARBA" id="ARBA00022737"/>
    </source>
</evidence>
<dbReference type="InterPro" id="IPR024688">
    <property type="entry name" value="Mac_dom"/>
</dbReference>
<dbReference type="Proteomes" id="UP000199475">
    <property type="component" value="Unassembled WGS sequence"/>
</dbReference>
<name>A0A1G9LUX8_9ACTN</name>
<dbReference type="Pfam" id="PF12464">
    <property type="entry name" value="Mac"/>
    <property type="match status" value="1"/>
</dbReference>
<dbReference type="GO" id="GO:0016407">
    <property type="term" value="F:acetyltransferase activity"/>
    <property type="evidence" value="ECO:0007669"/>
    <property type="project" value="InterPro"/>
</dbReference>
<dbReference type="OrthoDB" id="2643438at2"/>
<dbReference type="InterPro" id="IPR001451">
    <property type="entry name" value="Hexapep"/>
</dbReference>
<accession>A0A1G9LUX8</accession>
<evidence type="ECO:0000313" key="7">
    <source>
        <dbReference type="Proteomes" id="UP000199475"/>
    </source>
</evidence>
<dbReference type="GO" id="GO:0008374">
    <property type="term" value="F:O-acyltransferase activity"/>
    <property type="evidence" value="ECO:0007669"/>
    <property type="project" value="TreeGrafter"/>
</dbReference>
<protein>
    <submittedName>
        <fullName evidence="6">Maltose O-acetyltransferase</fullName>
    </submittedName>
</protein>
<keyword evidence="7" id="KW-1185">Reference proteome</keyword>
<dbReference type="STRING" id="686624.SAMN04488242_2349"/>
<evidence type="ECO:0000313" key="6">
    <source>
        <dbReference type="EMBL" id="SDL65820.1"/>
    </source>
</evidence>
<evidence type="ECO:0000256" key="2">
    <source>
        <dbReference type="ARBA" id="ARBA00022679"/>
    </source>
</evidence>
<reference evidence="6 7" key="1">
    <citation type="submission" date="2016-10" db="EMBL/GenBank/DDBJ databases">
        <authorList>
            <person name="de Groot N.N."/>
        </authorList>
    </citation>
    <scope>NUCLEOTIDE SEQUENCE [LARGE SCALE GENOMIC DNA]</scope>
    <source>
        <strain evidence="6 7">CGMCC 1.9159</strain>
    </source>
</reference>